<sequence length="197" mass="21838">MSVMSDLSAIEKTRMRAMRNGVYHSMRRQFFERCERVANLAVLLLGAASVAQVAAKTFGADSSGLVFGFLVAVVGGLQLVFNFGGRARDHAMFQARFYGLMARAERPGEDPDRTAAEIESEMATFYGEEPPTYHVVNALAYNAVQDSFGRPDKRALFKIGFKENLFKNVLHYSPNDLKTYGEIEADKRHDGGKLASV</sequence>
<keyword evidence="1" id="KW-0812">Transmembrane</keyword>
<keyword evidence="3" id="KW-1185">Reference proteome</keyword>
<protein>
    <submittedName>
        <fullName evidence="2">Uncharacterized protein</fullName>
    </submittedName>
</protein>
<keyword evidence="1" id="KW-0472">Membrane</keyword>
<dbReference type="RefSeq" id="WP_233720132.1">
    <property type="nucleotide sequence ID" value="NZ_JAJUWU010000014.1"/>
</dbReference>
<evidence type="ECO:0000313" key="3">
    <source>
        <dbReference type="Proteomes" id="UP001139035"/>
    </source>
</evidence>
<proteinExistence type="predicted"/>
<dbReference type="Proteomes" id="UP001139035">
    <property type="component" value="Unassembled WGS sequence"/>
</dbReference>
<reference evidence="2" key="1">
    <citation type="submission" date="2022-01" db="EMBL/GenBank/DDBJ databases">
        <title>Jiella avicenniae sp. nov., a novel endophytic bacterium isolated from bark of Avicennia marina.</title>
        <authorList>
            <person name="Tuo L."/>
        </authorList>
    </citation>
    <scope>NUCLEOTIDE SEQUENCE</scope>
    <source>
        <strain evidence="2">CBK1P-4</strain>
    </source>
</reference>
<accession>A0A9X1P2H6</accession>
<feature type="transmembrane region" description="Helical" evidence="1">
    <location>
        <begin position="65"/>
        <end position="84"/>
    </location>
</feature>
<dbReference type="AlphaFoldDB" id="A0A9X1P2H6"/>
<evidence type="ECO:0000256" key="1">
    <source>
        <dbReference type="SAM" id="Phobius"/>
    </source>
</evidence>
<name>A0A9X1P2H6_9HYPH</name>
<gene>
    <name evidence="2" type="ORF">LZD57_14145</name>
</gene>
<evidence type="ECO:0000313" key="2">
    <source>
        <dbReference type="EMBL" id="MCE7029135.1"/>
    </source>
</evidence>
<organism evidence="2 3">
    <name type="scientific">Jiella avicenniae</name>
    <dbReference type="NCBI Taxonomy" id="2907202"/>
    <lineage>
        <taxon>Bacteria</taxon>
        <taxon>Pseudomonadati</taxon>
        <taxon>Pseudomonadota</taxon>
        <taxon>Alphaproteobacteria</taxon>
        <taxon>Hyphomicrobiales</taxon>
        <taxon>Aurantimonadaceae</taxon>
        <taxon>Jiella</taxon>
    </lineage>
</organism>
<keyword evidence="1" id="KW-1133">Transmembrane helix</keyword>
<comment type="caution">
    <text evidence="2">The sequence shown here is derived from an EMBL/GenBank/DDBJ whole genome shotgun (WGS) entry which is preliminary data.</text>
</comment>
<dbReference type="EMBL" id="JAJUWU010000014">
    <property type="protein sequence ID" value="MCE7029135.1"/>
    <property type="molecule type" value="Genomic_DNA"/>
</dbReference>